<dbReference type="Proteomes" id="UP000198304">
    <property type="component" value="Unassembled WGS sequence"/>
</dbReference>
<keyword evidence="3" id="KW-1185">Reference proteome</keyword>
<reference evidence="2 3" key="1">
    <citation type="submission" date="2017-06" db="EMBL/GenBank/DDBJ databases">
        <authorList>
            <person name="Kim H.J."/>
            <person name="Triplett B.A."/>
        </authorList>
    </citation>
    <scope>NUCLEOTIDE SEQUENCE [LARGE SCALE GENOMIC DNA]</scope>
    <source>
        <strain evidence="2 3">SCA</strain>
    </source>
</reference>
<dbReference type="InterPro" id="IPR011204">
    <property type="entry name" value="Virulence_RhuM-like"/>
</dbReference>
<dbReference type="RefSeq" id="WP_089283870.1">
    <property type="nucleotide sequence ID" value="NZ_FZOJ01000017.1"/>
</dbReference>
<evidence type="ECO:0000313" key="2">
    <source>
        <dbReference type="EMBL" id="SNS69286.1"/>
    </source>
</evidence>
<sequence>MKENDKKKKNSLQIRNSTAEFLIFTSQANENTIEVRVEDETVWLTQKLIAELFGVDVRTINEHLKNIYAEGELTEEATIRKNRIVQKEGTREVNRDVLFYNLDAIISVGYRVNSLRATQFRQWATGVLRNFAIRGYVLDKERLKNGTFLNEDYFEHLLEEIREIRASERRFYQKITDIYATAVDYNPQTEITKDFFKTVQNKLHFAIHGNTAAEIIYNRADSTREHMGLTTWKNAPHGKIVKSDVSIAKNYLTEKEIKSLDRFVTMYLDYAESQAERNIPMTMEDWAKKLNAFLQFNEKDILENAGKVMAAIAKEFAESEFEKYRIIQDRLFQSDFDRLPNSIKNDEE</sequence>
<protein>
    <submittedName>
        <fullName evidence="2">Uncharacterized conserved protein</fullName>
    </submittedName>
</protein>
<proteinExistence type="predicted"/>
<gene>
    <name evidence="2" type="ORF">SAMN05446037_101745</name>
</gene>
<dbReference type="PANTHER" id="PTHR35810:SF1">
    <property type="entry name" value="CYTOPLASMIC PROTEIN"/>
    <property type="match status" value="1"/>
</dbReference>
<name>A0A239GJ14_9FIRM</name>
<evidence type="ECO:0000259" key="1">
    <source>
        <dbReference type="PROSITE" id="PS51750"/>
    </source>
</evidence>
<feature type="domain" description="Bro-N" evidence="1">
    <location>
        <begin position="9"/>
        <end position="135"/>
    </location>
</feature>
<evidence type="ECO:0000313" key="3">
    <source>
        <dbReference type="Proteomes" id="UP000198304"/>
    </source>
</evidence>
<dbReference type="PROSITE" id="PS51750">
    <property type="entry name" value="BRO_N"/>
    <property type="match status" value="1"/>
</dbReference>
<organism evidence="2 3">
    <name type="scientific">Anaerovirgula multivorans</name>
    <dbReference type="NCBI Taxonomy" id="312168"/>
    <lineage>
        <taxon>Bacteria</taxon>
        <taxon>Bacillati</taxon>
        <taxon>Bacillota</taxon>
        <taxon>Clostridia</taxon>
        <taxon>Peptostreptococcales</taxon>
        <taxon>Natronincolaceae</taxon>
        <taxon>Anaerovirgula</taxon>
    </lineage>
</organism>
<dbReference type="EMBL" id="FZOJ01000017">
    <property type="protein sequence ID" value="SNS69286.1"/>
    <property type="molecule type" value="Genomic_DNA"/>
</dbReference>
<dbReference type="InterPro" id="IPR003497">
    <property type="entry name" value="BRO_N_domain"/>
</dbReference>
<dbReference type="Pfam" id="PF13310">
    <property type="entry name" value="Virulence_RhuM"/>
    <property type="match status" value="1"/>
</dbReference>
<dbReference type="PANTHER" id="PTHR35810">
    <property type="entry name" value="CYTOPLASMIC PROTEIN-RELATED"/>
    <property type="match status" value="1"/>
</dbReference>
<dbReference type="PIRSF" id="PIRSF015268">
    <property type="entry name" value="Virulence_RhuM"/>
    <property type="match status" value="1"/>
</dbReference>
<accession>A0A239GJ14</accession>
<dbReference type="OrthoDB" id="9802752at2"/>
<dbReference type="AlphaFoldDB" id="A0A239GJ14"/>